<protein>
    <recommendedName>
        <fullName evidence="1">N-acetyltransferase domain-containing protein</fullName>
    </recommendedName>
</protein>
<dbReference type="InterPro" id="IPR016181">
    <property type="entry name" value="Acyl_CoA_acyltransferase"/>
</dbReference>
<dbReference type="RefSeq" id="WP_039196042.1">
    <property type="nucleotide sequence ID" value="NZ_JRFJ01000008.1"/>
</dbReference>
<proteinExistence type="predicted"/>
<gene>
    <name evidence="2" type="ORF">LA66_19910</name>
</gene>
<dbReference type="Gene3D" id="3.40.630.30">
    <property type="match status" value="1"/>
</dbReference>
<dbReference type="Proteomes" id="UP000030826">
    <property type="component" value="Unassembled WGS sequence"/>
</dbReference>
<reference evidence="2 3" key="1">
    <citation type="submission" date="2014-09" db="EMBL/GenBank/DDBJ databases">
        <title>Isolation and characterization of Aurantimonas altamirensis ON-56566 from clinical sample following a dog bite.</title>
        <authorList>
            <person name="Eshaghi A."/>
            <person name="Li A."/>
            <person name="Shahinas D."/>
            <person name="Bahn P."/>
            <person name="Kus J.V."/>
            <person name="Patel S.N."/>
        </authorList>
    </citation>
    <scope>NUCLEOTIDE SEQUENCE [LARGE SCALE GENOMIC DNA]</scope>
    <source>
        <strain evidence="2 3">ON-56566</strain>
    </source>
</reference>
<dbReference type="CDD" id="cd04301">
    <property type="entry name" value="NAT_SF"/>
    <property type="match status" value="1"/>
</dbReference>
<dbReference type="PANTHER" id="PTHR31435:SF9">
    <property type="entry name" value="PROTEIN NATD1"/>
    <property type="match status" value="1"/>
</dbReference>
<dbReference type="PROSITE" id="PS51729">
    <property type="entry name" value="GNAT_YJDJ"/>
    <property type="match status" value="1"/>
</dbReference>
<accession>A0A0B1PYB3</accession>
<evidence type="ECO:0000259" key="1">
    <source>
        <dbReference type="PROSITE" id="PS51729"/>
    </source>
</evidence>
<dbReference type="PANTHER" id="PTHR31435">
    <property type="entry name" value="PROTEIN NATD1"/>
    <property type="match status" value="1"/>
</dbReference>
<evidence type="ECO:0000313" key="2">
    <source>
        <dbReference type="EMBL" id="KHJ53084.1"/>
    </source>
</evidence>
<comment type="caution">
    <text evidence="2">The sequence shown here is derived from an EMBL/GenBank/DDBJ whole genome shotgun (WGS) entry which is preliminary data.</text>
</comment>
<dbReference type="InterPro" id="IPR045057">
    <property type="entry name" value="Gcn5-rel_NAT"/>
</dbReference>
<dbReference type="EMBL" id="JRFJ01000008">
    <property type="protein sequence ID" value="KHJ53084.1"/>
    <property type="molecule type" value="Genomic_DNA"/>
</dbReference>
<organism evidence="2 3">
    <name type="scientific">Aureimonas altamirensis</name>
    <dbReference type="NCBI Taxonomy" id="370622"/>
    <lineage>
        <taxon>Bacteria</taxon>
        <taxon>Pseudomonadati</taxon>
        <taxon>Pseudomonadota</taxon>
        <taxon>Alphaproteobacteria</taxon>
        <taxon>Hyphomicrobiales</taxon>
        <taxon>Aurantimonadaceae</taxon>
        <taxon>Aureimonas</taxon>
    </lineage>
</organism>
<name>A0A0B1PYB3_9HYPH</name>
<dbReference type="SUPFAM" id="SSF55729">
    <property type="entry name" value="Acyl-CoA N-acyltransferases (Nat)"/>
    <property type="match status" value="1"/>
</dbReference>
<dbReference type="InterPro" id="IPR031165">
    <property type="entry name" value="GNAT_YJDJ"/>
</dbReference>
<sequence length="103" mass="11628">MDIRHEDRGRGGLFVAGEGEDRAELTYSPAGIQDAWVFDHTYVPEKLRGQGIAKKLLDFAVGFARDKGMKVVPACSYVRAEFERHPERYADLATEEKKPFGRV</sequence>
<feature type="domain" description="N-acetyltransferase" evidence="1">
    <location>
        <begin position="5"/>
        <end position="94"/>
    </location>
</feature>
<dbReference type="STRING" id="370622.LA66_19910"/>
<evidence type="ECO:0000313" key="3">
    <source>
        <dbReference type="Proteomes" id="UP000030826"/>
    </source>
</evidence>
<dbReference type="Pfam" id="PF14542">
    <property type="entry name" value="Acetyltransf_CG"/>
    <property type="match status" value="1"/>
</dbReference>
<dbReference type="AlphaFoldDB" id="A0A0B1PYB3"/>
<dbReference type="OrthoDB" id="9800945at2"/>